<organism evidence="3 4">
    <name type="scientific">Bondarzewia mesenterica</name>
    <dbReference type="NCBI Taxonomy" id="1095465"/>
    <lineage>
        <taxon>Eukaryota</taxon>
        <taxon>Fungi</taxon>
        <taxon>Dikarya</taxon>
        <taxon>Basidiomycota</taxon>
        <taxon>Agaricomycotina</taxon>
        <taxon>Agaricomycetes</taxon>
        <taxon>Russulales</taxon>
        <taxon>Bondarzewiaceae</taxon>
        <taxon>Bondarzewia</taxon>
    </lineage>
</organism>
<dbReference type="Pfam" id="PF00168">
    <property type="entry name" value="C2"/>
    <property type="match status" value="1"/>
</dbReference>
<reference evidence="3 4" key="1">
    <citation type="submission" date="2019-02" db="EMBL/GenBank/DDBJ databases">
        <title>Genome sequencing of the rare red list fungi Bondarzewia mesenterica.</title>
        <authorList>
            <person name="Buettner E."/>
            <person name="Kellner H."/>
        </authorList>
    </citation>
    <scope>NUCLEOTIDE SEQUENCE [LARGE SCALE GENOMIC DNA]</scope>
    <source>
        <strain evidence="3 4">DSM 108281</strain>
    </source>
</reference>
<feature type="compositionally biased region" description="Basic and acidic residues" evidence="1">
    <location>
        <begin position="490"/>
        <end position="514"/>
    </location>
</feature>
<feature type="compositionally biased region" description="Low complexity" evidence="1">
    <location>
        <begin position="164"/>
        <end position="175"/>
    </location>
</feature>
<feature type="compositionally biased region" description="Pro residues" evidence="1">
    <location>
        <begin position="474"/>
        <end position="484"/>
    </location>
</feature>
<name>A0A4S4M951_9AGAM</name>
<dbReference type="InterPro" id="IPR052981">
    <property type="entry name" value="Ingression_C2_domain"/>
</dbReference>
<evidence type="ECO:0000313" key="3">
    <source>
        <dbReference type="EMBL" id="THH21267.1"/>
    </source>
</evidence>
<dbReference type="CDD" id="cd08681">
    <property type="entry name" value="C2_fungal_Inn1p-like"/>
    <property type="match status" value="1"/>
</dbReference>
<feature type="compositionally biased region" description="Polar residues" evidence="1">
    <location>
        <begin position="153"/>
        <end position="163"/>
    </location>
</feature>
<feature type="compositionally biased region" description="Polar residues" evidence="1">
    <location>
        <begin position="322"/>
        <end position="343"/>
    </location>
</feature>
<comment type="caution">
    <text evidence="3">The sequence shown here is derived from an EMBL/GenBank/DDBJ whole genome shotgun (WGS) entry which is preliminary data.</text>
</comment>
<dbReference type="PROSITE" id="PS50004">
    <property type="entry name" value="C2"/>
    <property type="match status" value="1"/>
</dbReference>
<dbReference type="InterPro" id="IPR037791">
    <property type="entry name" value="C2_fungal_Inn1"/>
</dbReference>
<dbReference type="SUPFAM" id="SSF49562">
    <property type="entry name" value="C2 domain (Calcium/lipid-binding domain, CaLB)"/>
    <property type="match status" value="1"/>
</dbReference>
<accession>A0A4S4M951</accession>
<dbReference type="AlphaFoldDB" id="A0A4S4M951"/>
<dbReference type="OrthoDB" id="270970at2759"/>
<gene>
    <name evidence="3" type="ORF">EW146_g236</name>
</gene>
<dbReference type="EMBL" id="SGPL01000005">
    <property type="protein sequence ID" value="THH21267.1"/>
    <property type="molecule type" value="Genomic_DNA"/>
</dbReference>
<dbReference type="InterPro" id="IPR000008">
    <property type="entry name" value="C2_dom"/>
</dbReference>
<dbReference type="Proteomes" id="UP000310158">
    <property type="component" value="Unassembled WGS sequence"/>
</dbReference>
<feature type="domain" description="C2" evidence="2">
    <location>
        <begin position="1"/>
        <end position="110"/>
    </location>
</feature>
<keyword evidence="4" id="KW-1185">Reference proteome</keyword>
<evidence type="ECO:0000256" key="1">
    <source>
        <dbReference type="SAM" id="MobiDB-lite"/>
    </source>
</evidence>
<dbReference type="SMART" id="SM00239">
    <property type="entry name" value="C2"/>
    <property type="match status" value="1"/>
</dbReference>
<dbReference type="Gene3D" id="2.60.40.150">
    <property type="entry name" value="C2 domain"/>
    <property type="match status" value="1"/>
</dbReference>
<dbReference type="PANTHER" id="PTHR47052">
    <property type="entry name" value="CONSERVED SERINE PROLINE-RICH PROTEIN (AFU_ORTHOLOGUE AFUA_2G01790)"/>
    <property type="match status" value="1"/>
</dbReference>
<dbReference type="PANTHER" id="PTHR47052:SF3">
    <property type="entry name" value="INGRESSION PROTEIN 1"/>
    <property type="match status" value="1"/>
</dbReference>
<proteinExistence type="predicted"/>
<evidence type="ECO:0000313" key="4">
    <source>
        <dbReference type="Proteomes" id="UP000310158"/>
    </source>
</evidence>
<sequence length="546" mass="59434">MSKENILGTLVVVVLKAQNLNDNHTFYKQDPYVRVSLSGADKKTDVDPKGGQHPVWDSEMRFPVSKDASVKNRSLEVSCWSEEKKDDQLLGEGKVDISATLQSGEFDDWVPLSINGVQRGEVYLEMTFFAAGPAPLNRRPSKFKPSERLSRPDQPTYTHQRLQPSSTKPSPHSSPNLQPRPHQTSPPSQHLALPNSRTPSRSPHAKASELPLPPLPDDAGQKPKVVPSILRPGPQRAPQSLSETLPVPAEVPTHTRYPELPASPPVAGGYSPPSTVGSPPYPAHLTPTYQSFPPAANQRPASYHSYDTPPLPQPPHAHRHAQSVSFQSPAQSSYAPSFATNPQAPLAPNYASHPGPNYASRPTTTYYPPASNGAPAAPSYTSPSSYNPPSVQPPAIYPSASFSFPIPQMRDYPSHSYHQGQPPLPPSDAANDLPDPYLQQRYQTPLPLPPSPPLASTTPHLGMPESVHAHSPGIPQPVHTPAPEPTAEEIVERRRREQREQEERDAELARKLDLELNLGAGQPTPAVTSPSEHRRSQIGVGMPGAW</sequence>
<feature type="compositionally biased region" description="Low complexity" evidence="1">
    <location>
        <begin position="366"/>
        <end position="389"/>
    </location>
</feature>
<protein>
    <recommendedName>
        <fullName evidence="2">C2 domain-containing protein</fullName>
    </recommendedName>
</protein>
<dbReference type="InterPro" id="IPR035892">
    <property type="entry name" value="C2_domain_sf"/>
</dbReference>
<evidence type="ECO:0000259" key="2">
    <source>
        <dbReference type="PROSITE" id="PS50004"/>
    </source>
</evidence>
<feature type="region of interest" description="Disordered" evidence="1">
    <location>
        <begin position="134"/>
        <end position="546"/>
    </location>
</feature>